<dbReference type="AlphaFoldDB" id="G2H243"/>
<dbReference type="Proteomes" id="UP000004116">
    <property type="component" value="Unassembled WGS sequence"/>
</dbReference>
<organism evidence="1 2">
    <name type="scientific">Candidatus Regiella insecticola 5.15</name>
    <dbReference type="NCBI Taxonomy" id="1005043"/>
    <lineage>
        <taxon>Bacteria</taxon>
        <taxon>Pseudomonadati</taxon>
        <taxon>Pseudomonadota</taxon>
        <taxon>Gammaproteobacteria</taxon>
        <taxon>Enterobacterales</taxon>
        <taxon>Enterobacteriaceae</taxon>
        <taxon>aphid secondary symbionts</taxon>
        <taxon>Candidatus Regiella</taxon>
    </lineage>
</organism>
<evidence type="ECO:0000313" key="1">
    <source>
        <dbReference type="EMBL" id="EGY27938.1"/>
    </source>
</evidence>
<gene>
    <name evidence="1" type="ORF">Rin_00021400</name>
</gene>
<proteinExistence type="predicted"/>
<keyword evidence="2" id="KW-1185">Reference proteome</keyword>
<dbReference type="RefSeq" id="WP_006707769.1">
    <property type="nucleotide sequence ID" value="NZ_AGCA01000508.1"/>
</dbReference>
<sequence>MVTIIWKPSKGSAKSRYKARRAILVAQRRKDRALARKIELALMGGEHIFNALPSLRDYQQRDNLNNRLLPGVWLYHNTNNRKSNVTTR</sequence>
<accession>G2H243</accession>
<dbReference type="EMBL" id="AGCA01000508">
    <property type="protein sequence ID" value="EGY27938.1"/>
    <property type="molecule type" value="Genomic_DNA"/>
</dbReference>
<reference evidence="1 2" key="1">
    <citation type="journal article" date="2012" name="Genome Res.">
        <title>Genomic basis of endosymbiont-conferred protection against an insect parasitoid.</title>
        <authorList>
            <person name="Hansen A.K."/>
            <person name="Vorburger C."/>
            <person name="Moran N.A."/>
        </authorList>
    </citation>
    <scope>NUCLEOTIDE SEQUENCE [LARGE SCALE GENOMIC DNA]</scope>
    <source>
        <strain evidence="2">R5.15</strain>
    </source>
</reference>
<evidence type="ECO:0000313" key="2">
    <source>
        <dbReference type="Proteomes" id="UP000004116"/>
    </source>
</evidence>
<comment type="caution">
    <text evidence="1">The sequence shown here is derived from an EMBL/GenBank/DDBJ whole genome shotgun (WGS) entry which is preliminary data.</text>
</comment>
<protein>
    <submittedName>
        <fullName evidence="1">Putative transcription antitermination protein N</fullName>
    </submittedName>
</protein>
<name>G2H243_9ENTR</name>